<dbReference type="EMBL" id="CP086322">
    <property type="protein sequence ID" value="UQA97508.1"/>
    <property type="molecule type" value="Genomic_DNA"/>
</dbReference>
<name>A0ABY4MIC7_9ACTN</name>
<gene>
    <name evidence="1" type="ORF">K9S39_41695</name>
</gene>
<accession>A0ABY4MIC7</accession>
<reference evidence="1" key="1">
    <citation type="submission" date="2021-10" db="EMBL/GenBank/DDBJ databases">
        <title>Streptomyces nigrumlapis sp.nov.,an antimicrobial producing actinobacterium isolated from Black Gobi rocks.</title>
        <authorList>
            <person name="Wen Y."/>
            <person name="Zhang W."/>
            <person name="Liu X.G."/>
        </authorList>
    </citation>
    <scope>NUCLEOTIDE SEQUENCE</scope>
    <source>
        <strain evidence="1">ST13-2-2</strain>
    </source>
</reference>
<evidence type="ECO:0008006" key="3">
    <source>
        <dbReference type="Google" id="ProtNLM"/>
    </source>
</evidence>
<keyword evidence="2" id="KW-1185">Reference proteome</keyword>
<sequence length="294" mass="31068">MNTTPNTTPGIFRRLDAEWAELCADPGVRGAVYGWLMADCLAVEVAAVTDSWVRALGPEQLLAALRPTESATGDALTDAVLRALLDRAAGHGRSAILAARIVVQAMVPAAVRITRGQIRPFGGRTLDDVGHMVIAALFEIARSGKVHRRPGRPAANLALDALRRILDDLAADREPRGSALNVAEDLADPLDPACACMVRCAAATAGLDETPAEEDLTTARLQLLELVLDAMDDGALSEADARAIAGHYRSNPAPLPDHDAARAAGTSVSTWQRRRSRAVARLKTATRSTAQPAA</sequence>
<evidence type="ECO:0000313" key="2">
    <source>
        <dbReference type="Proteomes" id="UP000830115"/>
    </source>
</evidence>
<organism evidence="1 2">
    <name type="scientific">Streptomyces halobius</name>
    <dbReference type="NCBI Taxonomy" id="2879846"/>
    <lineage>
        <taxon>Bacteria</taxon>
        <taxon>Bacillati</taxon>
        <taxon>Actinomycetota</taxon>
        <taxon>Actinomycetes</taxon>
        <taxon>Kitasatosporales</taxon>
        <taxon>Streptomycetaceae</taxon>
        <taxon>Streptomyces</taxon>
    </lineage>
</organism>
<protein>
    <recommendedName>
        <fullName evidence="3">DNA-directed RNA polymerase specialized sigma24 family protein</fullName>
    </recommendedName>
</protein>
<proteinExistence type="predicted"/>
<dbReference type="RefSeq" id="WP_248868476.1">
    <property type="nucleotide sequence ID" value="NZ_CP086322.1"/>
</dbReference>
<dbReference type="Proteomes" id="UP000830115">
    <property type="component" value="Chromosome"/>
</dbReference>
<evidence type="ECO:0000313" key="1">
    <source>
        <dbReference type="EMBL" id="UQA97508.1"/>
    </source>
</evidence>